<keyword evidence="8" id="KW-1185">Reference proteome</keyword>
<evidence type="ECO:0000256" key="4">
    <source>
        <dbReference type="ARBA" id="ARBA00023136"/>
    </source>
</evidence>
<name>A0A2P7B8N0_9HYPH</name>
<evidence type="ECO:0000313" key="7">
    <source>
        <dbReference type="EMBL" id="PSH62816.1"/>
    </source>
</evidence>
<gene>
    <name evidence="7" type="ORF">CU103_18055</name>
</gene>
<dbReference type="GO" id="GO:0016020">
    <property type="term" value="C:membrane"/>
    <property type="evidence" value="ECO:0007669"/>
    <property type="project" value="UniProtKB-SubCell"/>
</dbReference>
<dbReference type="InterPro" id="IPR037682">
    <property type="entry name" value="TonB_C"/>
</dbReference>
<feature type="domain" description="TonB C-terminal" evidence="6">
    <location>
        <begin position="311"/>
        <end position="401"/>
    </location>
</feature>
<evidence type="ECO:0000313" key="8">
    <source>
        <dbReference type="Proteomes" id="UP000241764"/>
    </source>
</evidence>
<dbReference type="SUPFAM" id="SSF74653">
    <property type="entry name" value="TolA/TonB C-terminal domain"/>
    <property type="match status" value="1"/>
</dbReference>
<dbReference type="Proteomes" id="UP000241764">
    <property type="component" value="Unassembled WGS sequence"/>
</dbReference>
<proteinExistence type="predicted"/>
<keyword evidence="3" id="KW-1133">Transmembrane helix</keyword>
<evidence type="ECO:0000256" key="1">
    <source>
        <dbReference type="ARBA" id="ARBA00004167"/>
    </source>
</evidence>
<dbReference type="GO" id="GO:0055085">
    <property type="term" value="P:transmembrane transport"/>
    <property type="evidence" value="ECO:0007669"/>
    <property type="project" value="InterPro"/>
</dbReference>
<evidence type="ECO:0000256" key="3">
    <source>
        <dbReference type="ARBA" id="ARBA00022989"/>
    </source>
</evidence>
<dbReference type="AlphaFoldDB" id="A0A2P7B8N0"/>
<feature type="compositionally biased region" description="Basic and acidic residues" evidence="5">
    <location>
        <begin position="237"/>
        <end position="249"/>
    </location>
</feature>
<keyword evidence="2" id="KW-0812">Transmembrane</keyword>
<evidence type="ECO:0000256" key="2">
    <source>
        <dbReference type="ARBA" id="ARBA00022692"/>
    </source>
</evidence>
<dbReference type="Pfam" id="PF03544">
    <property type="entry name" value="TonB_C"/>
    <property type="match status" value="1"/>
</dbReference>
<dbReference type="EMBL" id="PGGM01000008">
    <property type="protein sequence ID" value="PSH62816.1"/>
    <property type="molecule type" value="Genomic_DNA"/>
</dbReference>
<sequence length="401" mass="41577">MAYALAFRPESSAVAKRTDPPALHVIENDAFDVGDEPEAVEFLDTARPELSSDAVEHGSIAGKPQRPTTKWYRQLVISCGFHAALAVLLIGFVADEVLIAGSEDTMAALLGDGAVDAIASGAPDPANPEAMNVSLVTMAMPKPVPAREVETAKPVEAAEPVESITPVEGTPPAAADPVVAEMSDVSRSKAPEILAVTPLQPTQDENVVQQPTKEVIHPVEDEPTVTSVEKPLLQKPAMEKHVAEKRVAEKPQATVNKAAPAARARKGPAKTASGRDGSNERSARSGIADGKNDGENNADGNAKGKSSAQGNAAVSNYPGAVTSKLRRALRRQGRLRGEVVVSFVVASNGSVTGLGVGRSSGNPAVDKAGVDTVRRAAPFPPIPADAGRSVWAFSLPLAFGG</sequence>
<feature type="compositionally biased region" description="Polar residues" evidence="5">
    <location>
        <begin position="200"/>
        <end position="212"/>
    </location>
</feature>
<protein>
    <recommendedName>
        <fullName evidence="6">TonB C-terminal domain-containing protein</fullName>
    </recommendedName>
</protein>
<feature type="compositionally biased region" description="Polar residues" evidence="5">
    <location>
        <begin position="304"/>
        <end position="314"/>
    </location>
</feature>
<evidence type="ECO:0000259" key="6">
    <source>
        <dbReference type="PROSITE" id="PS52015"/>
    </source>
</evidence>
<comment type="subcellular location">
    <subcellularLocation>
        <location evidence="1">Membrane</location>
        <topology evidence="1">Single-pass membrane protein</topology>
    </subcellularLocation>
</comment>
<reference evidence="8" key="1">
    <citation type="submission" date="2017-11" db="EMBL/GenBank/DDBJ databases">
        <authorList>
            <person name="Kuznetsova I."/>
            <person name="Sazanova A."/>
            <person name="Chirak E."/>
            <person name="Safronova V."/>
            <person name="Willems A."/>
        </authorList>
    </citation>
    <scope>NUCLEOTIDE SEQUENCE [LARGE SCALE GENOMIC DNA]</scope>
    <source>
        <strain evidence="8">CCBAU 03422</strain>
    </source>
</reference>
<dbReference type="PROSITE" id="PS52015">
    <property type="entry name" value="TONB_CTD"/>
    <property type="match status" value="1"/>
</dbReference>
<dbReference type="RefSeq" id="WP_106665422.1">
    <property type="nucleotide sequence ID" value="NZ_PGGM01000008.1"/>
</dbReference>
<feature type="compositionally biased region" description="Low complexity" evidence="5">
    <location>
        <begin position="253"/>
        <end position="262"/>
    </location>
</feature>
<dbReference type="Gene3D" id="3.30.1150.10">
    <property type="match status" value="1"/>
</dbReference>
<feature type="region of interest" description="Disordered" evidence="5">
    <location>
        <begin position="200"/>
        <end position="315"/>
    </location>
</feature>
<keyword evidence="4" id="KW-0472">Membrane</keyword>
<dbReference type="OrthoDB" id="8448705at2"/>
<evidence type="ECO:0000256" key="5">
    <source>
        <dbReference type="SAM" id="MobiDB-lite"/>
    </source>
</evidence>
<dbReference type="NCBIfam" id="TIGR01352">
    <property type="entry name" value="tonB_Cterm"/>
    <property type="match status" value="1"/>
</dbReference>
<organism evidence="7 8">
    <name type="scientific">Phyllobacterium sophorae</name>
    <dbReference type="NCBI Taxonomy" id="1520277"/>
    <lineage>
        <taxon>Bacteria</taxon>
        <taxon>Pseudomonadati</taxon>
        <taxon>Pseudomonadota</taxon>
        <taxon>Alphaproteobacteria</taxon>
        <taxon>Hyphomicrobiales</taxon>
        <taxon>Phyllobacteriaceae</taxon>
        <taxon>Phyllobacterium</taxon>
    </lineage>
</organism>
<comment type="caution">
    <text evidence="7">The sequence shown here is derived from an EMBL/GenBank/DDBJ whole genome shotgun (WGS) entry which is preliminary data.</text>
</comment>
<accession>A0A2P7B8N0</accession>
<dbReference type="InterPro" id="IPR006260">
    <property type="entry name" value="TonB/TolA_C"/>
</dbReference>